<proteinExistence type="predicted"/>
<organism evidence="1">
    <name type="scientific">marine sediment metagenome</name>
    <dbReference type="NCBI Taxonomy" id="412755"/>
    <lineage>
        <taxon>unclassified sequences</taxon>
        <taxon>metagenomes</taxon>
        <taxon>ecological metagenomes</taxon>
    </lineage>
</organism>
<evidence type="ECO:0000313" key="1">
    <source>
        <dbReference type="EMBL" id="KKN36739.1"/>
    </source>
</evidence>
<gene>
    <name evidence="1" type="ORF">LCGC14_0770450</name>
</gene>
<protein>
    <submittedName>
        <fullName evidence="1">Uncharacterized protein</fullName>
    </submittedName>
</protein>
<sequence length="66" mass="7888">MKLFKKGETYSWDFNKFYFFTESEKCSILNALKEQVEIFSKVEDFNVKGGMCDMDRNLIKELEQCL</sequence>
<comment type="caution">
    <text evidence="1">The sequence shown here is derived from an EMBL/GenBank/DDBJ whole genome shotgun (WGS) entry which is preliminary data.</text>
</comment>
<name>A0A0F9Q2M1_9ZZZZ</name>
<dbReference type="EMBL" id="LAZR01001945">
    <property type="protein sequence ID" value="KKN36739.1"/>
    <property type="molecule type" value="Genomic_DNA"/>
</dbReference>
<reference evidence="1" key="1">
    <citation type="journal article" date="2015" name="Nature">
        <title>Complex archaea that bridge the gap between prokaryotes and eukaryotes.</title>
        <authorList>
            <person name="Spang A."/>
            <person name="Saw J.H."/>
            <person name="Jorgensen S.L."/>
            <person name="Zaremba-Niedzwiedzka K."/>
            <person name="Martijn J."/>
            <person name="Lind A.E."/>
            <person name="van Eijk R."/>
            <person name="Schleper C."/>
            <person name="Guy L."/>
            <person name="Ettema T.J."/>
        </authorList>
    </citation>
    <scope>NUCLEOTIDE SEQUENCE</scope>
</reference>
<accession>A0A0F9Q2M1</accession>
<dbReference type="AlphaFoldDB" id="A0A0F9Q2M1"/>